<organism evidence="1 2">
    <name type="scientific">Circinella minor</name>
    <dbReference type="NCBI Taxonomy" id="1195481"/>
    <lineage>
        <taxon>Eukaryota</taxon>
        <taxon>Fungi</taxon>
        <taxon>Fungi incertae sedis</taxon>
        <taxon>Mucoromycota</taxon>
        <taxon>Mucoromycotina</taxon>
        <taxon>Mucoromycetes</taxon>
        <taxon>Mucorales</taxon>
        <taxon>Lichtheimiaceae</taxon>
        <taxon>Circinella</taxon>
    </lineage>
</organism>
<accession>A0A8H7R4Y3</accession>
<feature type="non-terminal residue" evidence="1">
    <location>
        <position position="1"/>
    </location>
</feature>
<reference evidence="1 2" key="1">
    <citation type="submission" date="2020-12" db="EMBL/GenBank/DDBJ databases">
        <title>Metabolic potential, ecology and presence of endohyphal bacteria is reflected in genomic diversity of Mucoromycotina.</title>
        <authorList>
            <person name="Muszewska A."/>
            <person name="Okrasinska A."/>
            <person name="Steczkiewicz K."/>
            <person name="Drgas O."/>
            <person name="Orlowska M."/>
            <person name="Perlinska-Lenart U."/>
            <person name="Aleksandrzak-Piekarczyk T."/>
            <person name="Szatraj K."/>
            <person name="Zielenkiewicz U."/>
            <person name="Pilsyk S."/>
            <person name="Malc E."/>
            <person name="Mieczkowski P."/>
            <person name="Kruszewska J.S."/>
            <person name="Biernat P."/>
            <person name="Pawlowska J."/>
        </authorList>
    </citation>
    <scope>NUCLEOTIDE SEQUENCE [LARGE SCALE GENOMIC DNA]</scope>
    <source>
        <strain evidence="1 2">CBS 142.35</strain>
    </source>
</reference>
<protein>
    <submittedName>
        <fullName evidence="1">Uncharacterized protein</fullName>
    </submittedName>
</protein>
<evidence type="ECO:0000313" key="2">
    <source>
        <dbReference type="Proteomes" id="UP000646827"/>
    </source>
</evidence>
<evidence type="ECO:0000313" key="1">
    <source>
        <dbReference type="EMBL" id="KAG2203670.1"/>
    </source>
</evidence>
<comment type="caution">
    <text evidence="1">The sequence shown here is derived from an EMBL/GenBank/DDBJ whole genome shotgun (WGS) entry which is preliminary data.</text>
</comment>
<dbReference type="AlphaFoldDB" id="A0A8H7R4Y3"/>
<name>A0A8H7R4Y3_9FUNG</name>
<sequence length="197" mass="22590">MSTQSMTITNVSSVIAQAINLLKEQHTGLVAPVDPVSPIVTVEKYRSQYEQWIKDEEDRLGLKFYNRTNEYCINRNIEYCNKHGAHKDADQHITASQQQPNIVFQQYMPRENNKCGRPTTCTFMEVKGTSSRPGIVSVTYDWQHTGHIPGSIDDLVSAPILRSVKKTFSDLVDQNLDWQNIKHMLRVDREILEKILA</sequence>
<gene>
    <name evidence="1" type="ORF">INT45_006940</name>
</gene>
<dbReference type="EMBL" id="JAEPRB010001507">
    <property type="protein sequence ID" value="KAG2203670.1"/>
    <property type="molecule type" value="Genomic_DNA"/>
</dbReference>
<keyword evidence="2" id="KW-1185">Reference proteome</keyword>
<dbReference type="Proteomes" id="UP000646827">
    <property type="component" value="Unassembled WGS sequence"/>
</dbReference>
<dbReference type="OrthoDB" id="10359222at2759"/>
<proteinExistence type="predicted"/>